<evidence type="ECO:0000313" key="5">
    <source>
        <dbReference type="EMBL" id="MEO3711308.1"/>
    </source>
</evidence>
<dbReference type="Gene3D" id="1.10.287.470">
    <property type="entry name" value="Helix hairpin bin"/>
    <property type="match status" value="1"/>
</dbReference>
<comment type="similarity">
    <text evidence="1">Belongs to the membrane fusion protein (MFP) (TC 8.A.1) family.</text>
</comment>
<dbReference type="NCBIfam" id="TIGR01730">
    <property type="entry name" value="RND_mfp"/>
    <property type="match status" value="1"/>
</dbReference>
<evidence type="ECO:0000313" key="6">
    <source>
        <dbReference type="Proteomes" id="UP001462640"/>
    </source>
</evidence>
<feature type="coiled-coil region" evidence="2">
    <location>
        <begin position="114"/>
        <end position="141"/>
    </location>
</feature>
<evidence type="ECO:0000256" key="2">
    <source>
        <dbReference type="SAM" id="Coils"/>
    </source>
</evidence>
<dbReference type="InterPro" id="IPR058637">
    <property type="entry name" value="YknX-like_C"/>
</dbReference>
<sequence length="369" mass="38340">MKKLPRAALLSAVTLLIAVTGMAVAIVAHTADQAPQGAVTTVKPALAVTVTQLRAESMPLRLAANGSIAAWQEASVGAEANGLRLLEVRVNVGDSVRRGDVLAIFAADTVGAELAQSRAALTEAQATLAEAAANAQRARDLQPSGVLSRQQVQQVLTSERTAQARVDAAQASLRVQELRLTQTRVLAPDDGVISARSATVGAVLPAGQELFRLIRGGRLEWRAEMAAPELARLKASQTVVLTPVGGDAIQGKVRMVAPTVDALTRNGLVYVDLPAGTTARPGMFARGEIAVGAAVPALTLPRTAVLQREGFHYVMRVGADGRVMQTKVTVGRSTAERLEILSGVDANAKLVTSGGGFLGDGDLVRVVAP</sequence>
<reference evidence="5 6" key="1">
    <citation type="submission" date="2024-05" db="EMBL/GenBank/DDBJ databases">
        <title>Roseateles sp. 2.12 16S ribosomal RNA gene Genome sequencing and assembly.</title>
        <authorList>
            <person name="Woo H."/>
        </authorList>
    </citation>
    <scope>NUCLEOTIDE SEQUENCE [LARGE SCALE GENOMIC DNA]</scope>
    <source>
        <strain evidence="5 6">2.12</strain>
    </source>
</reference>
<dbReference type="PANTHER" id="PTHR30469">
    <property type="entry name" value="MULTIDRUG RESISTANCE PROTEIN MDTA"/>
    <property type="match status" value="1"/>
</dbReference>
<evidence type="ECO:0000256" key="3">
    <source>
        <dbReference type="SAM" id="SignalP"/>
    </source>
</evidence>
<proteinExistence type="inferred from homology"/>
<feature type="signal peptide" evidence="3">
    <location>
        <begin position="1"/>
        <end position="25"/>
    </location>
</feature>
<organism evidence="5 6">
    <name type="scientific">Roseateles flavus</name>
    <dbReference type="NCBI Taxonomy" id="3149041"/>
    <lineage>
        <taxon>Bacteria</taxon>
        <taxon>Pseudomonadati</taxon>
        <taxon>Pseudomonadota</taxon>
        <taxon>Betaproteobacteria</taxon>
        <taxon>Burkholderiales</taxon>
        <taxon>Sphaerotilaceae</taxon>
        <taxon>Roseateles</taxon>
    </lineage>
</organism>
<gene>
    <name evidence="5" type="ORF">ABDJ40_00850</name>
</gene>
<dbReference type="Gene3D" id="2.40.420.20">
    <property type="match status" value="1"/>
</dbReference>
<keyword evidence="3" id="KW-0732">Signal</keyword>
<protein>
    <submittedName>
        <fullName evidence="5">Efflux RND transporter periplasmic adaptor subunit</fullName>
    </submittedName>
</protein>
<evidence type="ECO:0000256" key="1">
    <source>
        <dbReference type="ARBA" id="ARBA00009477"/>
    </source>
</evidence>
<dbReference type="InterPro" id="IPR006143">
    <property type="entry name" value="RND_pump_MFP"/>
</dbReference>
<feature type="domain" description="YknX-like C-terminal permuted SH3-like" evidence="4">
    <location>
        <begin position="297"/>
        <end position="366"/>
    </location>
</feature>
<dbReference type="PANTHER" id="PTHR30469:SF15">
    <property type="entry name" value="HLYD FAMILY OF SECRETION PROTEINS"/>
    <property type="match status" value="1"/>
</dbReference>
<dbReference type="Pfam" id="PF25989">
    <property type="entry name" value="YknX_C"/>
    <property type="match status" value="1"/>
</dbReference>
<evidence type="ECO:0000259" key="4">
    <source>
        <dbReference type="Pfam" id="PF25989"/>
    </source>
</evidence>
<dbReference type="SUPFAM" id="SSF111369">
    <property type="entry name" value="HlyD-like secretion proteins"/>
    <property type="match status" value="1"/>
</dbReference>
<name>A0ABV0G8D5_9BURK</name>
<keyword evidence="2" id="KW-0175">Coiled coil</keyword>
<accession>A0ABV0G8D5</accession>
<dbReference type="Gene3D" id="2.40.30.170">
    <property type="match status" value="1"/>
</dbReference>
<keyword evidence="6" id="KW-1185">Reference proteome</keyword>
<dbReference type="Gene3D" id="2.40.50.100">
    <property type="match status" value="1"/>
</dbReference>
<dbReference type="Proteomes" id="UP001462640">
    <property type="component" value="Unassembled WGS sequence"/>
</dbReference>
<feature type="chain" id="PRO_5045767089" evidence="3">
    <location>
        <begin position="26"/>
        <end position="369"/>
    </location>
</feature>
<dbReference type="EMBL" id="JBDPZC010000001">
    <property type="protein sequence ID" value="MEO3711308.1"/>
    <property type="molecule type" value="Genomic_DNA"/>
</dbReference>
<comment type="caution">
    <text evidence="5">The sequence shown here is derived from an EMBL/GenBank/DDBJ whole genome shotgun (WGS) entry which is preliminary data.</text>
</comment>
<dbReference type="RefSeq" id="WP_347604835.1">
    <property type="nucleotide sequence ID" value="NZ_JBDPZC010000001.1"/>
</dbReference>